<accession>A0A0F5JXV3</accession>
<dbReference type="AlphaFoldDB" id="A0A0F5JXV3"/>
<gene>
    <name evidence="1" type="ORF">WM40_16790</name>
</gene>
<dbReference type="RefSeq" id="WP_024902392.1">
    <property type="nucleotide sequence ID" value="NZ_CADFGU010000001.1"/>
</dbReference>
<dbReference type="InterPro" id="IPR036390">
    <property type="entry name" value="WH_DNA-bd_sf"/>
</dbReference>
<dbReference type="InterPro" id="IPR036388">
    <property type="entry name" value="WH-like_DNA-bd_sf"/>
</dbReference>
<name>A0A0F5JXV3_9BURK</name>
<keyword evidence="2" id="KW-1185">Reference proteome</keyword>
<comment type="caution">
    <text evidence="1">The sequence shown here is derived from an EMBL/GenBank/DDBJ whole genome shotgun (WGS) entry which is preliminary data.</text>
</comment>
<dbReference type="SUPFAM" id="SSF46785">
    <property type="entry name" value="Winged helix' DNA-binding domain"/>
    <property type="match status" value="1"/>
</dbReference>
<proteinExistence type="predicted"/>
<dbReference type="Proteomes" id="UP000033618">
    <property type="component" value="Unassembled WGS sequence"/>
</dbReference>
<evidence type="ECO:0000313" key="2">
    <source>
        <dbReference type="Proteomes" id="UP000033618"/>
    </source>
</evidence>
<sequence length="116" mass="13223">MSRPADIYLRFLRLAEAIKGLPSLPALDPLEERILQLIARRQDARERLSVRDMIALSEFGSPTMLHRRLKSMRAKGWIMLLDTEDTRRKQLSLTPAAMQHLDSLSQCLVQAVGKQA</sequence>
<dbReference type="PATRIC" id="fig|28092.6.peg.3949"/>
<reference evidence="1 2" key="1">
    <citation type="submission" date="2015-03" db="EMBL/GenBank/DDBJ databases">
        <title>Draft Genome Sequence of Burkholderia andropogonis type strain ICMP2807, isolated from Sorghum bicolor.</title>
        <authorList>
            <person name="Lopes-Santos L."/>
            <person name="Castro D.B."/>
            <person name="Ottoboni L.M."/>
            <person name="Park D."/>
            <person name="Weirc B.S."/>
            <person name="Destefano S.A."/>
        </authorList>
    </citation>
    <scope>NUCLEOTIDE SEQUENCE [LARGE SCALE GENOMIC DNA]</scope>
    <source>
        <strain evidence="1 2">ICMP2807</strain>
    </source>
</reference>
<protein>
    <submittedName>
        <fullName evidence="1">Transcriptional regulator</fullName>
    </submittedName>
</protein>
<dbReference type="Gene3D" id="1.10.10.10">
    <property type="entry name" value="Winged helix-like DNA-binding domain superfamily/Winged helix DNA-binding domain"/>
    <property type="match status" value="1"/>
</dbReference>
<organism evidence="1 2">
    <name type="scientific">Robbsia andropogonis</name>
    <dbReference type="NCBI Taxonomy" id="28092"/>
    <lineage>
        <taxon>Bacteria</taxon>
        <taxon>Pseudomonadati</taxon>
        <taxon>Pseudomonadota</taxon>
        <taxon>Betaproteobacteria</taxon>
        <taxon>Burkholderiales</taxon>
        <taxon>Burkholderiaceae</taxon>
        <taxon>Robbsia</taxon>
    </lineage>
</organism>
<evidence type="ECO:0000313" key="1">
    <source>
        <dbReference type="EMBL" id="KKB62479.1"/>
    </source>
</evidence>
<dbReference type="EMBL" id="LAQU01000019">
    <property type="protein sequence ID" value="KKB62479.1"/>
    <property type="molecule type" value="Genomic_DNA"/>
</dbReference>
<dbReference type="OrthoDB" id="9134833at2"/>